<dbReference type="SUPFAM" id="SSF160113">
    <property type="entry name" value="YegP-like"/>
    <property type="match status" value="2"/>
</dbReference>
<dbReference type="Proteomes" id="UP000679725">
    <property type="component" value="Unassembled WGS sequence"/>
</dbReference>
<comment type="caution">
    <text evidence="2">The sequence shown here is derived from an EMBL/GenBank/DDBJ whole genome shotgun (WGS) entry which is preliminary data.</text>
</comment>
<dbReference type="PANTHER" id="PTHR40606">
    <property type="match status" value="1"/>
</dbReference>
<gene>
    <name evidence="2" type="ORF">DYBT9623_00689</name>
</gene>
<dbReference type="InterPro" id="IPR036913">
    <property type="entry name" value="YegP-like_sf"/>
</dbReference>
<dbReference type="RefSeq" id="WP_215232087.1">
    <property type="nucleotide sequence ID" value="NZ_CAJRAU010000001.1"/>
</dbReference>
<accession>A0ABM8UKC6</accession>
<evidence type="ECO:0000313" key="2">
    <source>
        <dbReference type="EMBL" id="CAG5067961.1"/>
    </source>
</evidence>
<dbReference type="EMBL" id="CAJRAU010000001">
    <property type="protein sequence ID" value="CAG5067961.1"/>
    <property type="molecule type" value="Genomic_DNA"/>
</dbReference>
<dbReference type="Pfam" id="PF07411">
    <property type="entry name" value="DUF1508"/>
    <property type="match status" value="2"/>
</dbReference>
<dbReference type="Gene3D" id="2.30.29.80">
    <property type="match status" value="1"/>
</dbReference>
<dbReference type="InterPro" id="IPR010879">
    <property type="entry name" value="DUF1508"/>
</dbReference>
<sequence>MGKFVITKRKNGEFQFNLQARNGEIILTSEGYTTSLGCRLGIMSVREHSSEIANFHNWDADNGEFYFTLNADNGEPIGVSQMYDTAQGRAKGIQSVMENGQFDQVEDLT</sequence>
<dbReference type="InterPro" id="IPR051141">
    <property type="entry name" value="UPF0339_domain"/>
</dbReference>
<evidence type="ECO:0000313" key="3">
    <source>
        <dbReference type="Proteomes" id="UP000679725"/>
    </source>
</evidence>
<feature type="domain" description="DUF1508" evidence="1">
    <location>
        <begin position="61"/>
        <end position="107"/>
    </location>
</feature>
<dbReference type="PANTHER" id="PTHR40606:SF1">
    <property type="entry name" value="UPF0339 PROTEIN YEGP"/>
    <property type="match status" value="1"/>
</dbReference>
<proteinExistence type="predicted"/>
<reference evidence="2 3" key="1">
    <citation type="submission" date="2021-04" db="EMBL/GenBank/DDBJ databases">
        <authorList>
            <person name="Rodrigo-Torres L."/>
            <person name="Arahal R. D."/>
            <person name="Lucena T."/>
        </authorList>
    </citation>
    <scope>NUCLEOTIDE SEQUENCE [LARGE SCALE GENOMIC DNA]</scope>
    <source>
        <strain evidence="2 3">CECT 9623</strain>
    </source>
</reference>
<keyword evidence="3" id="KW-1185">Reference proteome</keyword>
<feature type="domain" description="DUF1508" evidence="1">
    <location>
        <begin position="10"/>
        <end position="50"/>
    </location>
</feature>
<name>A0ABM8UKC6_9BACT</name>
<organism evidence="2 3">
    <name type="scientific">Dyadobacter linearis</name>
    <dbReference type="NCBI Taxonomy" id="2823330"/>
    <lineage>
        <taxon>Bacteria</taxon>
        <taxon>Pseudomonadati</taxon>
        <taxon>Bacteroidota</taxon>
        <taxon>Cytophagia</taxon>
        <taxon>Cytophagales</taxon>
        <taxon>Spirosomataceae</taxon>
        <taxon>Dyadobacter</taxon>
    </lineage>
</organism>
<protein>
    <recommendedName>
        <fullName evidence="1">DUF1508 domain-containing protein</fullName>
    </recommendedName>
</protein>
<evidence type="ECO:0000259" key="1">
    <source>
        <dbReference type="Pfam" id="PF07411"/>
    </source>
</evidence>